<gene>
    <name evidence="1" type="ORF">LCGC14_1528990</name>
</gene>
<sequence>MSIGSFEYVDTTSPGKRKAVAFQTRKVKKAFPNGFKEYILGLPGRGAQCSRHVTEYAKYGIKSRKKIFVDYDYGVYQSQLEWKEATNLRVKIICDNILDALESEWKRGKPIDFIDYDGTSLLNISHVEILRRAAQHDVKAVVIVMTTRAPHLSDYLEECKQRFNVKKEWLGPSKGWRDRIRKISEVTLRDAAKEYGFDCEFLGYPGRKCGAPPMLSCVFINKKFIKGD</sequence>
<comment type="caution">
    <text evidence="1">The sequence shown here is derived from an EMBL/GenBank/DDBJ whole genome shotgun (WGS) entry which is preliminary data.</text>
</comment>
<organism evidence="1">
    <name type="scientific">marine sediment metagenome</name>
    <dbReference type="NCBI Taxonomy" id="412755"/>
    <lineage>
        <taxon>unclassified sequences</taxon>
        <taxon>metagenomes</taxon>
        <taxon>ecological metagenomes</taxon>
    </lineage>
</organism>
<evidence type="ECO:0000313" key="1">
    <source>
        <dbReference type="EMBL" id="KKM61716.1"/>
    </source>
</evidence>
<dbReference type="EMBL" id="LAZR01011430">
    <property type="protein sequence ID" value="KKM61716.1"/>
    <property type="molecule type" value="Genomic_DNA"/>
</dbReference>
<reference evidence="1" key="1">
    <citation type="journal article" date="2015" name="Nature">
        <title>Complex archaea that bridge the gap between prokaryotes and eukaryotes.</title>
        <authorList>
            <person name="Spang A."/>
            <person name="Saw J.H."/>
            <person name="Jorgensen S.L."/>
            <person name="Zaremba-Niedzwiedzka K."/>
            <person name="Martijn J."/>
            <person name="Lind A.E."/>
            <person name="van Eijk R."/>
            <person name="Schleper C."/>
            <person name="Guy L."/>
            <person name="Ettema T.J."/>
        </authorList>
    </citation>
    <scope>NUCLEOTIDE SEQUENCE</scope>
</reference>
<proteinExistence type="predicted"/>
<name>A0A0F9JH78_9ZZZZ</name>
<dbReference type="AlphaFoldDB" id="A0A0F9JH78"/>
<protein>
    <submittedName>
        <fullName evidence="1">Uncharacterized protein</fullName>
    </submittedName>
</protein>
<accession>A0A0F9JH78</accession>